<evidence type="ECO:0000259" key="2">
    <source>
        <dbReference type="Pfam" id="PF18655"/>
    </source>
</evidence>
<accession>A0A426FU01</accession>
<reference evidence="3" key="1">
    <citation type="submission" date="2018-11" db="EMBL/GenBank/DDBJ databases">
        <title>Streptococcus halitosis sp. nov. isolated from oral cavity of patient with halitosis.</title>
        <authorList>
            <person name="Tetz V."/>
            <person name="Tetz G."/>
        </authorList>
    </citation>
    <scope>NUCLEOTIDE SEQUENCE [LARGE SCALE GENOMIC DNA]</scope>
    <source>
        <strain evidence="3">VT-4</strain>
    </source>
</reference>
<sequence length="88" mass="9591">WSFKSYDKTSETINGADAHFIGTWEFTPAPTVTHKAVHEFVSGTPGKELPQEVKTLLPADQTDLKDGSQATPTQPSQTEVKTAEGTWS</sequence>
<dbReference type="AlphaFoldDB" id="A0A426FU01"/>
<feature type="domain" description="SHIRT" evidence="2">
    <location>
        <begin position="34"/>
        <end position="88"/>
    </location>
</feature>
<evidence type="ECO:0000313" key="4">
    <source>
        <dbReference type="Proteomes" id="UP000245553"/>
    </source>
</evidence>
<protein>
    <recommendedName>
        <fullName evidence="2">SHIRT domain-containing protein</fullName>
    </recommendedName>
</protein>
<evidence type="ECO:0000313" key="3">
    <source>
        <dbReference type="EMBL" id="RRN46192.1"/>
    </source>
</evidence>
<dbReference type="Proteomes" id="UP000245553">
    <property type="component" value="Unassembled WGS sequence"/>
</dbReference>
<proteinExistence type="predicted"/>
<feature type="non-terminal residue" evidence="3">
    <location>
        <position position="1"/>
    </location>
</feature>
<dbReference type="EMBL" id="QEMY02000014">
    <property type="protein sequence ID" value="RRN46192.1"/>
    <property type="molecule type" value="Genomic_DNA"/>
</dbReference>
<feature type="compositionally biased region" description="Polar residues" evidence="1">
    <location>
        <begin position="68"/>
        <end position="88"/>
    </location>
</feature>
<gene>
    <name evidence="3" type="ORF">DB729_009395</name>
</gene>
<feature type="region of interest" description="Disordered" evidence="1">
    <location>
        <begin position="59"/>
        <end position="88"/>
    </location>
</feature>
<feature type="non-terminal residue" evidence="3">
    <location>
        <position position="88"/>
    </location>
</feature>
<evidence type="ECO:0000256" key="1">
    <source>
        <dbReference type="SAM" id="MobiDB-lite"/>
    </source>
</evidence>
<comment type="caution">
    <text evidence="3">The sequence shown here is derived from an EMBL/GenBank/DDBJ whole genome shotgun (WGS) entry which is preliminary data.</text>
</comment>
<organism evidence="3 4">
    <name type="scientific">Streptococcus halitosis</name>
    <dbReference type="NCBI Taxonomy" id="2172545"/>
    <lineage>
        <taxon>Bacteria</taxon>
        <taxon>Bacillati</taxon>
        <taxon>Bacillota</taxon>
        <taxon>Bacilli</taxon>
        <taxon>Lactobacillales</taxon>
        <taxon>Streptococcaceae</taxon>
        <taxon>Streptococcus</taxon>
    </lineage>
</organism>
<keyword evidence="4" id="KW-1185">Reference proteome</keyword>
<dbReference type="Pfam" id="PF18655">
    <property type="entry name" value="SHIRT"/>
    <property type="match status" value="2"/>
</dbReference>
<feature type="domain" description="SHIRT" evidence="2">
    <location>
        <begin position="3"/>
        <end position="27"/>
    </location>
</feature>
<dbReference type="RefSeq" id="WP_131047424.1">
    <property type="nucleotide sequence ID" value="NZ_QEMY02000014.1"/>
</dbReference>
<dbReference type="InterPro" id="IPR041030">
    <property type="entry name" value="SHIRT"/>
</dbReference>
<name>A0A426FU01_9STRE</name>